<dbReference type="CDD" id="cd21609">
    <property type="entry name" value="RRM1_PSRP2_like"/>
    <property type="match status" value="1"/>
</dbReference>
<dbReference type="AlphaFoldDB" id="A0AA39DI73"/>
<evidence type="ECO:0000256" key="11">
    <source>
        <dbReference type="ARBA" id="ARBA00063129"/>
    </source>
</evidence>
<evidence type="ECO:0000256" key="12">
    <source>
        <dbReference type="ARBA" id="ARBA00070346"/>
    </source>
</evidence>
<reference evidence="16 17" key="1">
    <citation type="journal article" date="2023" name="BMC Biotechnol.">
        <title>Vitis rotundifolia cv Carlos genome sequencing.</title>
        <authorList>
            <person name="Huff M."/>
            <person name="Hulse-Kemp A."/>
            <person name="Scheffler B."/>
            <person name="Youngblood R."/>
            <person name="Simpson S."/>
            <person name="Babiker E."/>
            <person name="Staton M."/>
        </authorList>
    </citation>
    <scope>NUCLEOTIDE SEQUENCE [LARGE SCALE GENOMIC DNA]</scope>
    <source>
        <tissue evidence="16">Leaf</tissue>
    </source>
</reference>
<dbReference type="SMART" id="SM00360">
    <property type="entry name" value="RRM"/>
    <property type="match status" value="2"/>
</dbReference>
<keyword evidence="4" id="KW-0699">rRNA-binding</keyword>
<comment type="subcellular location">
    <subcellularLocation>
        <location evidence="1">Plastid</location>
        <location evidence="1">Chloroplast</location>
    </subcellularLocation>
</comment>
<dbReference type="SUPFAM" id="SSF54928">
    <property type="entry name" value="RNA-binding domain, RBD"/>
    <property type="match status" value="2"/>
</dbReference>
<comment type="caution">
    <text evidence="16">The sequence shown here is derived from an EMBL/GenBank/DDBJ whole genome shotgun (WGS) entry which is preliminary data.</text>
</comment>
<dbReference type="InterPro" id="IPR012677">
    <property type="entry name" value="Nucleotide-bd_a/b_plait_sf"/>
</dbReference>
<proteinExistence type="inferred from homology"/>
<dbReference type="GO" id="GO:0003729">
    <property type="term" value="F:mRNA binding"/>
    <property type="evidence" value="ECO:0007669"/>
    <property type="project" value="TreeGrafter"/>
</dbReference>
<evidence type="ECO:0000256" key="3">
    <source>
        <dbReference type="ARBA" id="ARBA00022640"/>
    </source>
</evidence>
<dbReference type="PROSITE" id="PS50102">
    <property type="entry name" value="RRM"/>
    <property type="match status" value="2"/>
</dbReference>
<evidence type="ECO:0000256" key="2">
    <source>
        <dbReference type="ARBA" id="ARBA00022528"/>
    </source>
</evidence>
<gene>
    <name evidence="16" type="ORF">PVL29_017745</name>
</gene>
<keyword evidence="17" id="KW-1185">Reference proteome</keyword>
<evidence type="ECO:0000256" key="8">
    <source>
        <dbReference type="ARBA" id="ARBA00022980"/>
    </source>
</evidence>
<accession>A0AA39DI73</accession>
<evidence type="ECO:0000256" key="5">
    <source>
        <dbReference type="ARBA" id="ARBA00022737"/>
    </source>
</evidence>
<evidence type="ECO:0000256" key="1">
    <source>
        <dbReference type="ARBA" id="ARBA00004229"/>
    </source>
</evidence>
<evidence type="ECO:0000256" key="4">
    <source>
        <dbReference type="ARBA" id="ARBA00022730"/>
    </source>
</evidence>
<keyword evidence="3" id="KW-0934">Plastid</keyword>
<keyword evidence="7" id="KW-0809">Transit peptide</keyword>
<dbReference type="GO" id="GO:1990904">
    <property type="term" value="C:ribonucleoprotein complex"/>
    <property type="evidence" value="ECO:0007669"/>
    <property type="project" value="UniProtKB-KW"/>
</dbReference>
<dbReference type="EMBL" id="JARBHA010000013">
    <property type="protein sequence ID" value="KAJ9685808.1"/>
    <property type="molecule type" value="Genomic_DNA"/>
</dbReference>
<dbReference type="GO" id="GO:0009535">
    <property type="term" value="C:chloroplast thylakoid membrane"/>
    <property type="evidence" value="ECO:0007669"/>
    <property type="project" value="TreeGrafter"/>
</dbReference>
<comment type="similarity">
    <text evidence="10">Belongs to the chloroplast-specific ribosomal protein cS22 family.</text>
</comment>
<keyword evidence="6 14" id="KW-0694">RNA-binding</keyword>
<dbReference type="GO" id="GO:0019843">
    <property type="term" value="F:rRNA binding"/>
    <property type="evidence" value="ECO:0007669"/>
    <property type="project" value="UniProtKB-KW"/>
</dbReference>
<name>A0AA39DI73_VITRO</name>
<comment type="subunit">
    <text evidence="11">Component of the chloroplast small ribosomal subunit (SSU). Mature 70S chloroplast ribosomes of higher plants consist of a small (30S) and a large (50S) subunit. The 30S small subunit contains 1 molecule of ribosomal RNA (16S rRNA) and 24 different proteins. The 50S large subunit contains 3 rRNA molecules (23S, 5S and 4.5S rRNA) and 33 different proteins.</text>
</comment>
<evidence type="ECO:0000256" key="6">
    <source>
        <dbReference type="ARBA" id="ARBA00022884"/>
    </source>
</evidence>
<evidence type="ECO:0000313" key="16">
    <source>
        <dbReference type="EMBL" id="KAJ9685808.1"/>
    </source>
</evidence>
<evidence type="ECO:0000256" key="10">
    <source>
        <dbReference type="ARBA" id="ARBA00061529"/>
    </source>
</evidence>
<keyword evidence="9" id="KW-0687">Ribonucleoprotein</keyword>
<dbReference type="Gene3D" id="3.30.70.330">
    <property type="match status" value="2"/>
</dbReference>
<dbReference type="GO" id="GO:0005840">
    <property type="term" value="C:ribosome"/>
    <property type="evidence" value="ECO:0007669"/>
    <property type="project" value="UniProtKB-KW"/>
</dbReference>
<evidence type="ECO:0000256" key="14">
    <source>
        <dbReference type="PROSITE-ProRule" id="PRU00176"/>
    </source>
</evidence>
<dbReference type="PANTHER" id="PTHR48025">
    <property type="entry name" value="OS02G0815200 PROTEIN"/>
    <property type="match status" value="1"/>
</dbReference>
<protein>
    <recommendedName>
        <fullName evidence="12">Small ribosomal subunit protein cS22</fullName>
    </recommendedName>
    <alternativeName>
        <fullName evidence="13">30S ribosomal protein 2, chloroplastic</fullName>
    </alternativeName>
</protein>
<dbReference type="Proteomes" id="UP001168098">
    <property type="component" value="Unassembled WGS sequence"/>
</dbReference>
<dbReference type="InterPro" id="IPR000504">
    <property type="entry name" value="RRM_dom"/>
</dbReference>
<dbReference type="PANTHER" id="PTHR48025:SF4">
    <property type="entry name" value="SMALL RIBOSOMAL SUBUNIT PROTEIN CS22"/>
    <property type="match status" value="1"/>
</dbReference>
<sequence>MAAISSLFSQTLLHHPTKTLTLHSKPSIQPLKPSHFPNPVTFKAIKPKRPIAVSAVTAEAPVATSDVVARRLYVGNIPRTVDSAELARIVEEHGAVEKAEVMYDKYSGRSRRFAFVTMKTAEDANAAIEKLNGTEIGGREIKVNITEKPLLTLDMSLLQAEESQFIDSPHKVYVGNLARTVTTDTLTQFFSEKGGKVLSAKVSRVPGTSKSSGFGFVSFSSEEDVEAAISSCNNAFLGGQRIRVNKA</sequence>
<evidence type="ECO:0000256" key="9">
    <source>
        <dbReference type="ARBA" id="ARBA00023274"/>
    </source>
</evidence>
<dbReference type="Pfam" id="PF00076">
    <property type="entry name" value="RRM_1"/>
    <property type="match status" value="2"/>
</dbReference>
<keyword evidence="5" id="KW-0677">Repeat</keyword>
<keyword evidence="8" id="KW-0689">Ribosomal protein</keyword>
<dbReference type="FunFam" id="3.30.70.330:FF:000401">
    <property type="entry name" value="30S ribosomal protein 2, chloroplastic"/>
    <property type="match status" value="1"/>
</dbReference>
<keyword evidence="2" id="KW-0150">Chloroplast</keyword>
<feature type="domain" description="RRM" evidence="15">
    <location>
        <begin position="170"/>
        <end position="247"/>
    </location>
</feature>
<dbReference type="GO" id="GO:1901259">
    <property type="term" value="P:chloroplast rRNA processing"/>
    <property type="evidence" value="ECO:0007669"/>
    <property type="project" value="TreeGrafter"/>
</dbReference>
<dbReference type="InterPro" id="IPR050502">
    <property type="entry name" value="Euk_RNA-bind_prot"/>
</dbReference>
<evidence type="ECO:0000259" key="15">
    <source>
        <dbReference type="PROSITE" id="PS50102"/>
    </source>
</evidence>
<feature type="domain" description="RRM" evidence="15">
    <location>
        <begin position="70"/>
        <end position="148"/>
    </location>
</feature>
<dbReference type="InterPro" id="IPR035979">
    <property type="entry name" value="RBD_domain_sf"/>
</dbReference>
<evidence type="ECO:0000313" key="17">
    <source>
        <dbReference type="Proteomes" id="UP001168098"/>
    </source>
</evidence>
<evidence type="ECO:0000256" key="13">
    <source>
        <dbReference type="ARBA" id="ARBA00077833"/>
    </source>
</evidence>
<evidence type="ECO:0000256" key="7">
    <source>
        <dbReference type="ARBA" id="ARBA00022946"/>
    </source>
</evidence>
<organism evidence="16 17">
    <name type="scientific">Vitis rotundifolia</name>
    <name type="common">Muscadine grape</name>
    <dbReference type="NCBI Taxonomy" id="103349"/>
    <lineage>
        <taxon>Eukaryota</taxon>
        <taxon>Viridiplantae</taxon>
        <taxon>Streptophyta</taxon>
        <taxon>Embryophyta</taxon>
        <taxon>Tracheophyta</taxon>
        <taxon>Spermatophyta</taxon>
        <taxon>Magnoliopsida</taxon>
        <taxon>eudicotyledons</taxon>
        <taxon>Gunneridae</taxon>
        <taxon>Pentapetalae</taxon>
        <taxon>rosids</taxon>
        <taxon>Vitales</taxon>
        <taxon>Vitaceae</taxon>
        <taxon>Viteae</taxon>
        <taxon>Vitis</taxon>
    </lineage>
</organism>